<proteinExistence type="predicted"/>
<dbReference type="AlphaFoldDB" id="A0A0V1GMV8"/>
<dbReference type="EMBL" id="JYDP01000766">
    <property type="protein sequence ID" value="KRY99612.1"/>
    <property type="molecule type" value="Genomic_DNA"/>
</dbReference>
<reference evidence="1 2" key="1">
    <citation type="submission" date="2015-01" db="EMBL/GenBank/DDBJ databases">
        <title>Evolution of Trichinella species and genotypes.</title>
        <authorList>
            <person name="Korhonen P.K."/>
            <person name="Edoardo P."/>
            <person name="Giuseppe L.R."/>
            <person name="Gasser R.B."/>
        </authorList>
    </citation>
    <scope>NUCLEOTIDE SEQUENCE [LARGE SCALE GENOMIC DNA]</scope>
    <source>
        <strain evidence="1">ISS1029</strain>
    </source>
</reference>
<evidence type="ECO:0000313" key="2">
    <source>
        <dbReference type="Proteomes" id="UP000055024"/>
    </source>
</evidence>
<evidence type="ECO:0000313" key="1">
    <source>
        <dbReference type="EMBL" id="KRY99612.1"/>
    </source>
</evidence>
<feature type="non-terminal residue" evidence="1">
    <location>
        <position position="1"/>
    </location>
</feature>
<sequence length="73" mass="8043">LEEATLHPGVGKVALNGQDQGCFEITNELRRIKLDAKFCRFGMQHFKYPAIRPIPAPAVTLSQQPHTSLGGKN</sequence>
<organism evidence="1 2">
    <name type="scientific">Trichinella zimbabwensis</name>
    <dbReference type="NCBI Taxonomy" id="268475"/>
    <lineage>
        <taxon>Eukaryota</taxon>
        <taxon>Metazoa</taxon>
        <taxon>Ecdysozoa</taxon>
        <taxon>Nematoda</taxon>
        <taxon>Enoplea</taxon>
        <taxon>Dorylaimia</taxon>
        <taxon>Trichinellida</taxon>
        <taxon>Trichinellidae</taxon>
        <taxon>Trichinella</taxon>
    </lineage>
</organism>
<protein>
    <submittedName>
        <fullName evidence="1">Uncharacterized protein</fullName>
    </submittedName>
</protein>
<gene>
    <name evidence="1" type="ORF">T11_14967</name>
</gene>
<name>A0A0V1GMV8_9BILA</name>
<keyword evidence="2" id="KW-1185">Reference proteome</keyword>
<accession>A0A0V1GMV8</accession>
<dbReference type="Proteomes" id="UP000055024">
    <property type="component" value="Unassembled WGS sequence"/>
</dbReference>
<comment type="caution">
    <text evidence="1">The sequence shown here is derived from an EMBL/GenBank/DDBJ whole genome shotgun (WGS) entry which is preliminary data.</text>
</comment>